<keyword evidence="4" id="KW-1185">Reference proteome</keyword>
<evidence type="ECO:0000313" key="4">
    <source>
        <dbReference type="Proteomes" id="UP001155128"/>
    </source>
</evidence>
<dbReference type="InterPro" id="IPR005804">
    <property type="entry name" value="FA_desaturase_dom"/>
</dbReference>
<keyword evidence="3" id="KW-0560">Oxidoreductase</keyword>
<organism evidence="3 4">
    <name type="scientific">Sphingomicrobium sediminis</name>
    <dbReference type="NCBI Taxonomy" id="2950949"/>
    <lineage>
        <taxon>Bacteria</taxon>
        <taxon>Pseudomonadati</taxon>
        <taxon>Pseudomonadota</taxon>
        <taxon>Alphaproteobacteria</taxon>
        <taxon>Sphingomonadales</taxon>
        <taxon>Sphingomonadaceae</taxon>
        <taxon>Sphingomicrobium</taxon>
    </lineage>
</organism>
<keyword evidence="1" id="KW-0472">Membrane</keyword>
<feature type="transmembrane region" description="Helical" evidence="1">
    <location>
        <begin position="15"/>
        <end position="37"/>
    </location>
</feature>
<name>A0A9X2EK11_9SPHN</name>
<dbReference type="Proteomes" id="UP001155128">
    <property type="component" value="Unassembled WGS sequence"/>
</dbReference>
<dbReference type="GO" id="GO:0016491">
    <property type="term" value="F:oxidoreductase activity"/>
    <property type="evidence" value="ECO:0007669"/>
    <property type="project" value="UniProtKB-KW"/>
</dbReference>
<keyword evidence="1" id="KW-0812">Transmembrane</keyword>
<feature type="domain" description="Fatty acid desaturase" evidence="2">
    <location>
        <begin position="45"/>
        <end position="247"/>
    </location>
</feature>
<dbReference type="GO" id="GO:0006629">
    <property type="term" value="P:lipid metabolic process"/>
    <property type="evidence" value="ECO:0007669"/>
    <property type="project" value="InterPro"/>
</dbReference>
<dbReference type="AlphaFoldDB" id="A0A9X2EK11"/>
<comment type="caution">
    <text evidence="3">The sequence shown here is derived from an EMBL/GenBank/DDBJ whole genome shotgun (WGS) entry which is preliminary data.</text>
</comment>
<sequence length="249" mass="28677">MTDHIATERQARTGLLLAIAVIGAWLGGHVAAVWVLTAWEQPFFAIALFMVQTWLSVGLFIIAHDAMHGSLAPGMPAVNKGFGRLALRLYMGFSYDRLYPKHHAHHDHVGTADDPDFDPDHPTSLPRWYWTFMTRYLDWYVFWVTGTIVTIYAVTLFLVGGWERAVHILFWAGPSLAASMQLFYFGTYRPHHHVEGEVFADHHNSRSNDFPVWKSLLTCFHFGYHHEHHLHPGTPWWRLPDVRRQAKAK</sequence>
<dbReference type="RefSeq" id="WP_252112251.1">
    <property type="nucleotide sequence ID" value="NZ_JAMSHT010000001.1"/>
</dbReference>
<dbReference type="Pfam" id="PF00487">
    <property type="entry name" value="FA_desaturase"/>
    <property type="match status" value="1"/>
</dbReference>
<feature type="transmembrane region" description="Helical" evidence="1">
    <location>
        <begin position="165"/>
        <end position="185"/>
    </location>
</feature>
<dbReference type="EC" id="1.14.19.-" evidence="3"/>
<keyword evidence="1" id="KW-1133">Transmembrane helix</keyword>
<protein>
    <submittedName>
        <fullName evidence="3">Fatty acid desaturase</fullName>
        <ecNumber evidence="3">1.14.19.-</ecNumber>
    </submittedName>
</protein>
<accession>A0A9X2EK11</accession>
<feature type="transmembrane region" description="Helical" evidence="1">
    <location>
        <begin position="43"/>
        <end position="63"/>
    </location>
</feature>
<proteinExistence type="predicted"/>
<dbReference type="EMBL" id="JAMSHT010000001">
    <property type="protein sequence ID" value="MCM8556769.1"/>
    <property type="molecule type" value="Genomic_DNA"/>
</dbReference>
<evidence type="ECO:0000256" key="1">
    <source>
        <dbReference type="SAM" id="Phobius"/>
    </source>
</evidence>
<reference evidence="3" key="1">
    <citation type="submission" date="2022-06" db="EMBL/GenBank/DDBJ databases">
        <title>Sphingomicrobium sedimins sp. nov., a marine bacterium isolated from tidal flat.</title>
        <authorList>
            <person name="Kim C.-H."/>
            <person name="Yoo Y."/>
            <person name="Kim J.-J."/>
        </authorList>
    </citation>
    <scope>NUCLEOTIDE SEQUENCE</scope>
    <source>
        <strain evidence="3">GRR-S6-50</strain>
    </source>
</reference>
<gene>
    <name evidence="3" type="ORF">NDO55_02920</name>
</gene>
<evidence type="ECO:0000259" key="2">
    <source>
        <dbReference type="Pfam" id="PF00487"/>
    </source>
</evidence>
<feature type="transmembrane region" description="Helical" evidence="1">
    <location>
        <begin position="137"/>
        <end position="159"/>
    </location>
</feature>
<evidence type="ECO:0000313" key="3">
    <source>
        <dbReference type="EMBL" id="MCM8556769.1"/>
    </source>
</evidence>